<keyword evidence="10" id="KW-1185">Reference proteome</keyword>
<feature type="transmembrane region" description="Helical" evidence="7">
    <location>
        <begin position="102"/>
        <end position="127"/>
    </location>
</feature>
<dbReference type="EMBL" id="LSBJ02000001">
    <property type="protein sequence ID" value="OAQ72177.1"/>
    <property type="molecule type" value="Genomic_DNA"/>
</dbReference>
<evidence type="ECO:0000313" key="9">
    <source>
        <dbReference type="EMBL" id="OAQ72177.1"/>
    </source>
</evidence>
<feature type="transmembrane region" description="Helical" evidence="7">
    <location>
        <begin position="306"/>
        <end position="326"/>
    </location>
</feature>
<dbReference type="GeneID" id="28854494"/>
<feature type="region of interest" description="Disordered" evidence="6">
    <location>
        <begin position="1"/>
        <end position="32"/>
    </location>
</feature>
<dbReference type="InterPro" id="IPR020846">
    <property type="entry name" value="MFS_dom"/>
</dbReference>
<evidence type="ECO:0000256" key="3">
    <source>
        <dbReference type="ARBA" id="ARBA00022692"/>
    </source>
</evidence>
<feature type="transmembrane region" description="Helical" evidence="7">
    <location>
        <begin position="236"/>
        <end position="255"/>
    </location>
</feature>
<feature type="transmembrane region" description="Helical" evidence="7">
    <location>
        <begin position="433"/>
        <end position="452"/>
    </location>
</feature>
<comment type="subcellular location">
    <subcellularLocation>
        <location evidence="1">Membrane</location>
        <topology evidence="1">Multi-pass membrane protein</topology>
    </subcellularLocation>
</comment>
<comment type="caution">
    <text evidence="9">The sequence shown here is derived from an EMBL/GenBank/DDBJ whole genome shotgun (WGS) entry which is preliminary data.</text>
</comment>
<dbReference type="OrthoDB" id="10021397at2759"/>
<keyword evidence="5 7" id="KW-0472">Membrane</keyword>
<dbReference type="InterPro" id="IPR036259">
    <property type="entry name" value="MFS_trans_sf"/>
</dbReference>
<evidence type="ECO:0000256" key="7">
    <source>
        <dbReference type="SAM" id="Phobius"/>
    </source>
</evidence>
<keyword evidence="3 7" id="KW-0812">Transmembrane</keyword>
<dbReference type="SUPFAM" id="SSF103473">
    <property type="entry name" value="MFS general substrate transporter"/>
    <property type="match status" value="1"/>
</dbReference>
<reference evidence="9 10" key="1">
    <citation type="journal article" date="2016" name="PLoS Pathog.">
        <title>Biosynthesis of antibiotic leucinostatins in bio-control fungus Purpureocillium lilacinum and their inhibition on phytophthora revealed by genome mining.</title>
        <authorList>
            <person name="Wang G."/>
            <person name="Liu Z."/>
            <person name="Lin R."/>
            <person name="Li E."/>
            <person name="Mao Z."/>
            <person name="Ling J."/>
            <person name="Yang Y."/>
            <person name="Yin W.B."/>
            <person name="Xie B."/>
        </authorList>
    </citation>
    <scope>NUCLEOTIDE SEQUENCE [LARGE SCALE GENOMIC DNA]</scope>
    <source>
        <strain evidence="9">170</strain>
    </source>
</reference>
<evidence type="ECO:0000259" key="8">
    <source>
        <dbReference type="PROSITE" id="PS50850"/>
    </source>
</evidence>
<organism evidence="9 10">
    <name type="scientific">Pochonia chlamydosporia 170</name>
    <dbReference type="NCBI Taxonomy" id="1380566"/>
    <lineage>
        <taxon>Eukaryota</taxon>
        <taxon>Fungi</taxon>
        <taxon>Dikarya</taxon>
        <taxon>Ascomycota</taxon>
        <taxon>Pezizomycotina</taxon>
        <taxon>Sordariomycetes</taxon>
        <taxon>Hypocreomycetidae</taxon>
        <taxon>Hypocreales</taxon>
        <taxon>Clavicipitaceae</taxon>
        <taxon>Pochonia</taxon>
    </lineage>
</organism>
<proteinExistence type="predicted"/>
<evidence type="ECO:0000256" key="6">
    <source>
        <dbReference type="SAM" id="MobiDB-lite"/>
    </source>
</evidence>
<dbReference type="Pfam" id="PF07690">
    <property type="entry name" value="MFS_1"/>
    <property type="match status" value="1"/>
</dbReference>
<feature type="transmembrane region" description="Helical" evidence="7">
    <location>
        <begin position="133"/>
        <end position="158"/>
    </location>
</feature>
<evidence type="ECO:0000256" key="1">
    <source>
        <dbReference type="ARBA" id="ARBA00004141"/>
    </source>
</evidence>
<dbReference type="RefSeq" id="XP_018148260.1">
    <property type="nucleotide sequence ID" value="XM_018290500.1"/>
</dbReference>
<feature type="transmembrane region" description="Helical" evidence="7">
    <location>
        <begin position="399"/>
        <end position="421"/>
    </location>
</feature>
<feature type="transmembrane region" description="Helical" evidence="7">
    <location>
        <begin position="513"/>
        <end position="534"/>
    </location>
</feature>
<feature type="transmembrane region" description="Helical" evidence="7">
    <location>
        <begin position="346"/>
        <end position="367"/>
    </location>
</feature>
<evidence type="ECO:0000256" key="5">
    <source>
        <dbReference type="ARBA" id="ARBA00023136"/>
    </source>
</evidence>
<dbReference type="PANTHER" id="PTHR23501">
    <property type="entry name" value="MAJOR FACILITATOR SUPERFAMILY"/>
    <property type="match status" value="1"/>
</dbReference>
<evidence type="ECO:0000313" key="10">
    <source>
        <dbReference type="Proteomes" id="UP000078397"/>
    </source>
</evidence>
<dbReference type="InterPro" id="IPR011701">
    <property type="entry name" value="MFS"/>
</dbReference>
<dbReference type="GO" id="GO:0005886">
    <property type="term" value="C:plasma membrane"/>
    <property type="evidence" value="ECO:0007669"/>
    <property type="project" value="TreeGrafter"/>
</dbReference>
<feature type="transmembrane region" description="Helical" evidence="7">
    <location>
        <begin position="374"/>
        <end position="393"/>
    </location>
</feature>
<feature type="transmembrane region" description="Helical" evidence="7">
    <location>
        <begin position="165"/>
        <end position="187"/>
    </location>
</feature>
<dbReference type="GO" id="GO:0022857">
    <property type="term" value="F:transmembrane transporter activity"/>
    <property type="evidence" value="ECO:0007669"/>
    <property type="project" value="InterPro"/>
</dbReference>
<keyword evidence="2" id="KW-0813">Transport</keyword>
<feature type="domain" description="Major facilitator superfamily (MFS) profile" evidence="8">
    <location>
        <begin position="43"/>
        <end position="542"/>
    </location>
</feature>
<evidence type="ECO:0000256" key="4">
    <source>
        <dbReference type="ARBA" id="ARBA00022989"/>
    </source>
</evidence>
<protein>
    <submittedName>
        <fullName evidence="9">MFS gliotoxin efflux transporter GliA</fullName>
    </submittedName>
</protein>
<dbReference type="PROSITE" id="PS50850">
    <property type="entry name" value="MFS"/>
    <property type="match status" value="1"/>
</dbReference>
<accession>A0A179G343</accession>
<feature type="transmembrane region" description="Helical" evidence="7">
    <location>
        <begin position="193"/>
        <end position="216"/>
    </location>
</feature>
<sequence length="542" mass="57276">MEPTSTSGLELQETQTASPDPNTAEQPPTTQDQYPTGLRFIFLTIGLILSIFLAALDSSILSTAIPRITDHFGTVKDVGWYSAGYTISNAAFGSTWGRSYKFFPLMATFSTAIAIFEAGNVICALARNSATLILGRMVAGVGGGGIMTGCFIVIALSVKPALRAAYMGVLGVTFGTASVTGPLLGGFLTDGPGWRWCFWVSLPIGVLAGVLVGVTFKTPFAARPVSCAVREKLFSLDLLGACMVMGSMSCFTLAMQRAAIPSQWHSPRVIIPLCSSVILLVLFILNERVMGVRAMIQTHLLKRRNISLNLIYQFFLGGLFFPLTYTLPIQFQSVGNSSATQSGIRLIPLILGVSIFTMVANGLLTFSRRFTTPFLLLGAAAGTLGAGLVHTLGAEAGTAPWIGYELLVGFGVGIALQVPMIANQAAVGVEDMAAITSLTLFVENVGAAVFIASTEAAFTNGLVRGLERDVPWLGAEMVIDTGATRIREVFGGDERGLEGVLRSYLGGCRDGQLVPISCGAAAVVVSLCVVGRGFGKEVRKRV</sequence>
<dbReference type="PANTHER" id="PTHR23501:SF177">
    <property type="entry name" value="MAJOR FACILITATOR SUPERFAMILY (MFS) PROFILE DOMAIN-CONTAINING PROTEIN-RELATED"/>
    <property type="match status" value="1"/>
</dbReference>
<feature type="transmembrane region" description="Helical" evidence="7">
    <location>
        <begin position="37"/>
        <end position="56"/>
    </location>
</feature>
<dbReference type="AlphaFoldDB" id="A0A179G343"/>
<dbReference type="Proteomes" id="UP000078397">
    <property type="component" value="Unassembled WGS sequence"/>
</dbReference>
<name>A0A179G343_METCM</name>
<gene>
    <name evidence="9" type="ORF">VFPPC_12723</name>
</gene>
<dbReference type="KEGG" id="pchm:VFPPC_12723"/>
<feature type="transmembrane region" description="Helical" evidence="7">
    <location>
        <begin position="267"/>
        <end position="285"/>
    </location>
</feature>
<evidence type="ECO:0000256" key="2">
    <source>
        <dbReference type="ARBA" id="ARBA00022448"/>
    </source>
</evidence>
<keyword evidence="4 7" id="KW-1133">Transmembrane helix</keyword>
<dbReference type="Gene3D" id="1.20.1250.20">
    <property type="entry name" value="MFS general substrate transporter like domains"/>
    <property type="match status" value="1"/>
</dbReference>